<evidence type="ECO:0000256" key="2">
    <source>
        <dbReference type="ARBA" id="ARBA00023125"/>
    </source>
</evidence>
<keyword evidence="2 3" id="KW-0238">DNA-binding</keyword>
<dbReference type="EMBL" id="FNPI01000036">
    <property type="protein sequence ID" value="SDZ68542.1"/>
    <property type="molecule type" value="Genomic_DNA"/>
</dbReference>
<dbReference type="Proteomes" id="UP000198935">
    <property type="component" value="Unassembled WGS sequence"/>
</dbReference>
<protein>
    <submittedName>
        <fullName evidence="5">DNA-binding transcriptional regulator, AcrR family</fullName>
    </submittedName>
</protein>
<dbReference type="AlphaFoldDB" id="A0A1H3V1I2"/>
<keyword evidence="6" id="KW-1185">Reference proteome</keyword>
<reference evidence="6" key="1">
    <citation type="submission" date="2016-10" db="EMBL/GenBank/DDBJ databases">
        <authorList>
            <person name="Varghese N."/>
            <person name="Submissions S."/>
        </authorList>
    </citation>
    <scope>NUCLEOTIDE SEQUENCE [LARGE SCALE GENOMIC DNA]</scope>
    <source>
        <strain evidence="6">SP</strain>
    </source>
</reference>
<evidence type="ECO:0000313" key="6">
    <source>
        <dbReference type="Proteomes" id="UP000198935"/>
    </source>
</evidence>
<feature type="DNA-binding region" description="H-T-H motif" evidence="3">
    <location>
        <begin position="33"/>
        <end position="52"/>
    </location>
</feature>
<sequence>MSQRMDKIFDARNKTILSNAETLFRLKGFDKVTMNDIAKESDVAKGTLYLHFKSKEELLFNILIPKLEEFNHKVELIDKNENLIRNKIKKIITYGFDSDFFDFTKDHFLYMHKLFNVQYHNELNAIIDKVIKNFSLMIQEGKEKNEIKSSLPNNYLSHQLMHVFDPQIYFSLVENEKNTKESFVHNTINFYLNVLSLSDKGE</sequence>
<accession>A0A1H3V1I2</accession>
<dbReference type="InterPro" id="IPR001647">
    <property type="entry name" value="HTH_TetR"/>
</dbReference>
<proteinExistence type="predicted"/>
<dbReference type="PRINTS" id="PR00455">
    <property type="entry name" value="HTHTETR"/>
</dbReference>
<dbReference type="InterPro" id="IPR009057">
    <property type="entry name" value="Homeodomain-like_sf"/>
</dbReference>
<keyword evidence="1" id="KW-0678">Repressor</keyword>
<dbReference type="SUPFAM" id="SSF48498">
    <property type="entry name" value="Tetracyclin repressor-like, C-terminal domain"/>
    <property type="match status" value="1"/>
</dbReference>
<dbReference type="Gene3D" id="1.10.357.10">
    <property type="entry name" value="Tetracycline Repressor, domain 2"/>
    <property type="match status" value="1"/>
</dbReference>
<dbReference type="PANTHER" id="PTHR43479">
    <property type="entry name" value="ACREF/ENVCD OPERON REPRESSOR-RELATED"/>
    <property type="match status" value="1"/>
</dbReference>
<evidence type="ECO:0000256" key="1">
    <source>
        <dbReference type="ARBA" id="ARBA00022491"/>
    </source>
</evidence>
<dbReference type="InterPro" id="IPR023772">
    <property type="entry name" value="DNA-bd_HTH_TetR-type_CS"/>
</dbReference>
<feature type="domain" description="HTH tetR-type" evidence="4">
    <location>
        <begin position="10"/>
        <end position="70"/>
    </location>
</feature>
<dbReference type="InterPro" id="IPR036271">
    <property type="entry name" value="Tet_transcr_reg_TetR-rel_C_sf"/>
</dbReference>
<organism evidence="5 6">
    <name type="scientific">Evansella caseinilytica</name>
    <dbReference type="NCBI Taxonomy" id="1503961"/>
    <lineage>
        <taxon>Bacteria</taxon>
        <taxon>Bacillati</taxon>
        <taxon>Bacillota</taxon>
        <taxon>Bacilli</taxon>
        <taxon>Bacillales</taxon>
        <taxon>Bacillaceae</taxon>
        <taxon>Evansella</taxon>
    </lineage>
</organism>
<name>A0A1H3V1I2_9BACI</name>
<gene>
    <name evidence="5" type="ORF">SAMN05421736_1368</name>
</gene>
<dbReference type="SUPFAM" id="SSF46689">
    <property type="entry name" value="Homeodomain-like"/>
    <property type="match status" value="1"/>
</dbReference>
<dbReference type="GO" id="GO:0003677">
    <property type="term" value="F:DNA binding"/>
    <property type="evidence" value="ECO:0007669"/>
    <property type="project" value="UniProtKB-UniRule"/>
</dbReference>
<dbReference type="InterPro" id="IPR050624">
    <property type="entry name" value="HTH-type_Tx_Regulator"/>
</dbReference>
<dbReference type="Pfam" id="PF00440">
    <property type="entry name" value="TetR_N"/>
    <property type="match status" value="1"/>
</dbReference>
<evidence type="ECO:0000259" key="4">
    <source>
        <dbReference type="PROSITE" id="PS50977"/>
    </source>
</evidence>
<dbReference type="PANTHER" id="PTHR43479:SF11">
    <property type="entry name" value="ACREF_ENVCD OPERON REPRESSOR-RELATED"/>
    <property type="match status" value="1"/>
</dbReference>
<evidence type="ECO:0000313" key="5">
    <source>
        <dbReference type="EMBL" id="SDZ68542.1"/>
    </source>
</evidence>
<dbReference type="PROSITE" id="PS01081">
    <property type="entry name" value="HTH_TETR_1"/>
    <property type="match status" value="1"/>
</dbReference>
<evidence type="ECO:0000256" key="3">
    <source>
        <dbReference type="PROSITE-ProRule" id="PRU00335"/>
    </source>
</evidence>
<dbReference type="PROSITE" id="PS50977">
    <property type="entry name" value="HTH_TETR_2"/>
    <property type="match status" value="1"/>
</dbReference>
<dbReference type="STRING" id="1503961.SAMN05421736_1368"/>